<gene>
    <name evidence="2" type="ORF">H1R20_g9638</name>
</gene>
<evidence type="ECO:0000256" key="1">
    <source>
        <dbReference type="SAM" id="MobiDB-lite"/>
    </source>
</evidence>
<feature type="compositionally biased region" description="Basic and acidic residues" evidence="1">
    <location>
        <begin position="812"/>
        <end position="826"/>
    </location>
</feature>
<dbReference type="EMBL" id="JANBPK010000989">
    <property type="protein sequence ID" value="KAJ2927456.1"/>
    <property type="molecule type" value="Genomic_DNA"/>
</dbReference>
<name>A0A9W8MEC0_9AGAR</name>
<keyword evidence="3" id="KW-1185">Reference proteome</keyword>
<dbReference type="OrthoDB" id="3010079at2759"/>
<evidence type="ECO:0000313" key="2">
    <source>
        <dbReference type="EMBL" id="KAJ2927456.1"/>
    </source>
</evidence>
<feature type="compositionally biased region" description="Low complexity" evidence="1">
    <location>
        <begin position="551"/>
        <end position="568"/>
    </location>
</feature>
<organism evidence="2 3">
    <name type="scientific">Candolleomyces eurysporus</name>
    <dbReference type="NCBI Taxonomy" id="2828524"/>
    <lineage>
        <taxon>Eukaryota</taxon>
        <taxon>Fungi</taxon>
        <taxon>Dikarya</taxon>
        <taxon>Basidiomycota</taxon>
        <taxon>Agaricomycotina</taxon>
        <taxon>Agaricomycetes</taxon>
        <taxon>Agaricomycetidae</taxon>
        <taxon>Agaricales</taxon>
        <taxon>Agaricineae</taxon>
        <taxon>Psathyrellaceae</taxon>
        <taxon>Candolleomyces</taxon>
    </lineage>
</organism>
<accession>A0A9W8MEC0</accession>
<comment type="caution">
    <text evidence="2">The sequence shown here is derived from an EMBL/GenBank/DDBJ whole genome shotgun (WGS) entry which is preliminary data.</text>
</comment>
<feature type="non-terminal residue" evidence="2">
    <location>
        <position position="1"/>
    </location>
</feature>
<feature type="compositionally biased region" description="Basic and acidic residues" evidence="1">
    <location>
        <begin position="605"/>
        <end position="614"/>
    </location>
</feature>
<feature type="region of interest" description="Disordered" evidence="1">
    <location>
        <begin position="806"/>
        <end position="826"/>
    </location>
</feature>
<dbReference type="AlphaFoldDB" id="A0A9W8MEC0"/>
<feature type="region of interest" description="Disordered" evidence="1">
    <location>
        <begin position="389"/>
        <end position="409"/>
    </location>
</feature>
<feature type="region of interest" description="Disordered" evidence="1">
    <location>
        <begin position="287"/>
        <end position="334"/>
    </location>
</feature>
<reference evidence="2" key="1">
    <citation type="submission" date="2022-06" db="EMBL/GenBank/DDBJ databases">
        <title>Genome Sequence of Candolleomyces eurysporus.</title>
        <authorList>
            <person name="Buettner E."/>
        </authorList>
    </citation>
    <scope>NUCLEOTIDE SEQUENCE</scope>
    <source>
        <strain evidence="2">VTCC 930004</strain>
    </source>
</reference>
<protein>
    <submittedName>
        <fullName evidence="2">Uncharacterized protein</fullName>
    </submittedName>
</protein>
<proteinExistence type="predicted"/>
<feature type="compositionally biased region" description="Polar residues" evidence="1">
    <location>
        <begin position="540"/>
        <end position="550"/>
    </location>
</feature>
<sequence>MAPKGWTTDAQAAFLTEYLSLYDKYALNRRYQPFWDTINAKYLRRFPILPEGVSAEGLSEEEHQAYSEKLSKLYSRIKDWYRWRRNGRSRNTTHTVTSKQMREIYTAGTRTGKEYEVYVKMYPDVFQPAYDAECARLSANGRAKLTVWHRIAKEVWENASDEEKAAVQAQLILDREASTAEEEDPCTPDDYQKYVILSIPILNSTQLLLRKAGVLAFITIVGPVPNAGGQILATTLQFGDKYETPLFSNTWTDHDRVLVDRLANFAARYEFSPDVCAKRSLAQKAEEAAEGLDTPGDAATVCDVSEGSGSASGDVSSPPEVTIPSTNDPPQTEEISTKSFLPIAEGTVNTDSSLNILGCSGEWWQNTNWADPEVLESIRRLNAPDVNNDGMFPPTVPSDQLDNFPHLPGSTSLPNHEHFNTNSLVISPTVSTPVLHQSASFDVANPSTSGSVTVTTPLLPAHAPATLHATIPAKDTPGTTPTTLQAPELGALATAPSNLFTSVQGFDISTPSAFVPRWPPVNPKSGNGKSKSMRKEPTKENVSPSATKSSGNNAPAGGPNGARATRAPLQDLPGNGTLAEGPNAVRPTPPFRDASTHGTPPTHTPLRDVDDTVRRSSRAPVPSTRLDRQNEIGTNIVPLKPPVDAASIIEEPSWFAPAYDHLKNNALGPLWTDLVEKWAEYERAKGWKSAKGLPAKGRPEEWQQWISKARWGIRDYNHVPSIGDAADLGLAVTKWVSSFNTPDFGKTGPHGMVALLTLMVWWGTAALTPSSWNSDSRPQWRRLVQDLFDRFNILLNELSVLKWSGDTDNSDEAPKSKRPRMEPIDL</sequence>
<feature type="compositionally biased region" description="Polar residues" evidence="1">
    <location>
        <begin position="323"/>
        <end position="334"/>
    </location>
</feature>
<evidence type="ECO:0000313" key="3">
    <source>
        <dbReference type="Proteomes" id="UP001140091"/>
    </source>
</evidence>
<dbReference type="Proteomes" id="UP001140091">
    <property type="component" value="Unassembled WGS sequence"/>
</dbReference>
<feature type="region of interest" description="Disordered" evidence="1">
    <location>
        <begin position="511"/>
        <end position="623"/>
    </location>
</feature>